<dbReference type="EMBL" id="MG373768">
    <property type="protein sequence ID" value="AVH79501.1"/>
    <property type="molecule type" value="Genomic_DNA"/>
</dbReference>
<evidence type="ECO:0000313" key="4">
    <source>
        <dbReference type="EMBL" id="AVH79501.1"/>
    </source>
</evidence>
<dbReference type="InterPro" id="IPR050739">
    <property type="entry name" value="MFP"/>
</dbReference>
<keyword evidence="2" id="KW-0812">Transmembrane</keyword>
<dbReference type="SUPFAM" id="SSF111369">
    <property type="entry name" value="HlyD-like secretion proteins"/>
    <property type="match status" value="1"/>
</dbReference>
<keyword evidence="2" id="KW-0472">Membrane</keyword>
<dbReference type="Gene3D" id="1.10.287.470">
    <property type="entry name" value="Helix hairpin bin"/>
    <property type="match status" value="1"/>
</dbReference>
<dbReference type="NCBIfam" id="TIGR03794">
    <property type="entry name" value="NHLM_micro_HlyD"/>
    <property type="match status" value="1"/>
</dbReference>
<organism evidence="4">
    <name type="scientific">Tolypothrix sp. PCC 9353</name>
    <dbReference type="NCBI Taxonomy" id="2099388"/>
    <lineage>
        <taxon>Bacteria</taxon>
        <taxon>Bacillati</taxon>
        <taxon>Cyanobacteriota</taxon>
        <taxon>Cyanophyceae</taxon>
        <taxon>Nostocales</taxon>
        <taxon>Tolypothrichaceae</taxon>
        <taxon>Tolypothrix</taxon>
    </lineage>
</organism>
<keyword evidence="4" id="KW-0378">Hydrolase</keyword>
<feature type="transmembrane region" description="Helical" evidence="2">
    <location>
        <begin position="35"/>
        <end position="54"/>
    </location>
</feature>
<dbReference type="Pfam" id="PF25917">
    <property type="entry name" value="BSH_RND"/>
    <property type="match status" value="1"/>
</dbReference>
<dbReference type="Gene3D" id="2.40.50.100">
    <property type="match status" value="1"/>
</dbReference>
<dbReference type="InterPro" id="IPR022275">
    <property type="entry name" value="NHPM_bacteriocin_SS_HylD"/>
</dbReference>
<sequence length="482" mass="54521">MLEQKRRIFRQESVERLSSPERLDQLMQVVSPKSWLPLIALSSLVGVAIVWSIYGRIPITIEGRGVLIYPRKVVPLQSKNSGQLTNVNFKVGDSIKKGQVLAIIDQSDLRQQLEQQKAKLAQLESQDQAANSIFKQRLAQDTQSIQQQRQYLQQRIQELQTLTPILKTRDNSSLEQQRKSLKQSLQRFQALSPVFRRRMEIRQNLFKQEGVFSADEALQAEQEYLENLQRISDLETQLKALDVTETQKQKEYSENISTISDLQAQLKKLDSEQASQAQQDLENTNNRKKEIQEVKREIAKLQLQLGDNSKIISQYNGRVLETTVAQGQVINAGTRLANIEVENPDSKLVSLAYFSVAEGKKLQSGMPIQITPETVKRERFGGIVGKVINISNFPTTKEAAINEVGNSEVVEGLVSQKNEGFLQVFSEIQNDAQTFSGYKWSSSKGPQMKISSGTTTIVRVQVEERAPITFVLPILRSFSGIY</sequence>
<dbReference type="PANTHER" id="PTHR30386">
    <property type="entry name" value="MEMBRANE FUSION SUBUNIT OF EMRAB-TOLC MULTIDRUG EFFLUX PUMP"/>
    <property type="match status" value="1"/>
</dbReference>
<dbReference type="EC" id="3.6.3.25" evidence="4"/>
<accession>A0A2P0ZGB6</accession>
<feature type="coiled-coil region" evidence="1">
    <location>
        <begin position="217"/>
        <end position="304"/>
    </location>
</feature>
<dbReference type="InterPro" id="IPR058625">
    <property type="entry name" value="MdtA-like_BSH"/>
</dbReference>
<dbReference type="GO" id="GO:0016787">
    <property type="term" value="F:hydrolase activity"/>
    <property type="evidence" value="ECO:0007669"/>
    <property type="project" value="UniProtKB-KW"/>
</dbReference>
<protein>
    <submittedName>
        <fullName evidence="4">Secretion protein HlyD</fullName>
        <ecNumber evidence="4">3.6.3.25</ecNumber>
    </submittedName>
</protein>
<reference evidence="4" key="1">
    <citation type="journal article" date="2018" name="Science">
        <title>Natural noncanonical protein splicing yields products with diverse ?-amino acid residues.</title>
        <authorList>
            <person name="Morinaka B.I."/>
            <person name="Lakis E."/>
            <person name="Verest M."/>
            <person name="Helf M.J."/>
            <person name="Scalvenzi T."/>
            <person name="Vagstad A.L."/>
            <person name="Sims J."/>
            <person name="Sunagawa S."/>
            <person name="Gugger M."/>
            <person name="Piel J."/>
        </authorList>
    </citation>
    <scope>NUCLEOTIDE SEQUENCE</scope>
    <source>
        <strain evidence="4">PCC 9353</strain>
    </source>
</reference>
<dbReference type="PANTHER" id="PTHR30386:SF28">
    <property type="entry name" value="EXPORTED PROTEIN"/>
    <property type="match status" value="1"/>
</dbReference>
<feature type="domain" description="Multidrug resistance protein MdtA-like barrel-sandwich hybrid" evidence="3">
    <location>
        <begin position="73"/>
        <end position="339"/>
    </location>
</feature>
<keyword evidence="1" id="KW-0175">Coiled coil</keyword>
<dbReference type="PRINTS" id="PR01490">
    <property type="entry name" value="RTXTOXIND"/>
</dbReference>
<keyword evidence="2" id="KW-1133">Transmembrane helix</keyword>
<dbReference type="AlphaFoldDB" id="A0A2P0ZGB6"/>
<proteinExistence type="predicted"/>
<name>A0A2P0ZGB6_9CYAN</name>
<evidence type="ECO:0000256" key="2">
    <source>
        <dbReference type="SAM" id="Phobius"/>
    </source>
</evidence>
<evidence type="ECO:0000259" key="3">
    <source>
        <dbReference type="Pfam" id="PF25917"/>
    </source>
</evidence>
<feature type="coiled-coil region" evidence="1">
    <location>
        <begin position="106"/>
        <end position="133"/>
    </location>
</feature>
<evidence type="ECO:0000256" key="1">
    <source>
        <dbReference type="SAM" id="Coils"/>
    </source>
</evidence>